<reference evidence="2" key="1">
    <citation type="journal article" date="2002" name="Nature">
        <title>The genome sequence and structure of rice chromosome 1.</title>
        <authorList>
            <person name="Sasaki T."/>
            <person name="Matsumoto T."/>
            <person name="Yamamoto K."/>
            <person name="Sakata K."/>
            <person name="Baba T."/>
            <person name="Katayose Y."/>
            <person name="Wu J."/>
            <person name="Niimura Y."/>
            <person name="Cheng Z."/>
            <person name="Nagamura Y."/>
            <person name="Antonio B.A."/>
            <person name="Kanamori H."/>
            <person name="Hosokawa S."/>
            <person name="Masukawa M."/>
            <person name="Arikawa K."/>
            <person name="Chiden Y."/>
            <person name="Hayashi M."/>
            <person name="Okamoto M."/>
            <person name="Ando T."/>
            <person name="Aoki H."/>
            <person name="Arita K."/>
            <person name="Hamada M."/>
            <person name="Harada C."/>
            <person name="Hijishita S."/>
            <person name="Honda M."/>
            <person name="Ichikawa Y."/>
            <person name="Idonuma A."/>
            <person name="Iijima M."/>
            <person name="Ikeda M."/>
            <person name="Ikeno M."/>
            <person name="Itoh S."/>
            <person name="Itoh T."/>
            <person name="Itoh Y."/>
            <person name="Itoh Y."/>
            <person name="Iwabuchi A."/>
            <person name="Kamiya K."/>
            <person name="Karasawa W."/>
            <person name="Katagiri S."/>
            <person name="Kikuta A."/>
            <person name="Kobayashi N."/>
            <person name="Kono I."/>
            <person name="Machita K."/>
            <person name="Maehara T."/>
            <person name="Mizuno H."/>
            <person name="Mizubayashi T."/>
            <person name="Mukai Y."/>
            <person name="Nagasaki H."/>
            <person name="Nakashima M."/>
            <person name="Nakama Y."/>
            <person name="Nakamichi Y."/>
            <person name="Nakamura M."/>
            <person name="Namiki N."/>
            <person name="Negishi M."/>
            <person name="Ohta I."/>
            <person name="Ono N."/>
            <person name="Saji S."/>
            <person name="Sakai K."/>
            <person name="Shibata M."/>
            <person name="Shimokawa T."/>
            <person name="Shomura A."/>
            <person name="Song J."/>
            <person name="Takazaki Y."/>
            <person name="Terasawa K."/>
            <person name="Tsuji K."/>
            <person name="Waki K."/>
            <person name="Yamagata H."/>
            <person name="Yamane H."/>
            <person name="Yoshiki S."/>
            <person name="Yoshihara R."/>
            <person name="Yukawa K."/>
            <person name="Zhong H."/>
            <person name="Iwama H."/>
            <person name="Endo T."/>
            <person name="Ito H."/>
            <person name="Hahn J.H."/>
            <person name="Kim H.I."/>
            <person name="Eun M.Y."/>
            <person name="Yano M."/>
            <person name="Jiang J."/>
            <person name="Gojobori T."/>
        </authorList>
    </citation>
    <scope>NUCLEOTIDE SEQUENCE [LARGE SCALE GENOMIC DNA]</scope>
</reference>
<sequence length="110" mass="12009">MGDVCVRAGASPLSPLSSLSPSARRQWDLRRRRRTWLRAPVVPPVAWAPAPHRPLPHVAWRRRQQCGFGAMELMALNGDGHAAGFASAGSSKRRRLVSFLHRGQIGGLGP</sequence>
<dbReference type="Proteomes" id="UP000817658">
    <property type="component" value="Chromosome 1"/>
</dbReference>
<organism evidence="2">
    <name type="scientific">Oryza sativa subsp. japonica</name>
    <name type="common">Rice</name>
    <dbReference type="NCBI Taxonomy" id="39947"/>
    <lineage>
        <taxon>Eukaryota</taxon>
        <taxon>Viridiplantae</taxon>
        <taxon>Streptophyta</taxon>
        <taxon>Embryophyta</taxon>
        <taxon>Tracheophyta</taxon>
        <taxon>Spermatophyta</taxon>
        <taxon>Magnoliopsida</taxon>
        <taxon>Liliopsida</taxon>
        <taxon>Poales</taxon>
        <taxon>Poaceae</taxon>
        <taxon>BOP clade</taxon>
        <taxon>Oryzoideae</taxon>
        <taxon>Oryzeae</taxon>
        <taxon>Oryzinae</taxon>
        <taxon>Oryza</taxon>
        <taxon>Oryza sativa</taxon>
    </lineage>
</organism>
<feature type="compositionally biased region" description="Low complexity" evidence="1">
    <location>
        <begin position="11"/>
        <end position="20"/>
    </location>
</feature>
<name>Q9LJ06_ORYSJ</name>
<dbReference type="EMBL" id="AP001080">
    <property type="protein sequence ID" value="BAA90352.1"/>
    <property type="molecule type" value="Genomic_DNA"/>
</dbReference>
<feature type="region of interest" description="Disordered" evidence="1">
    <location>
        <begin position="1"/>
        <end position="20"/>
    </location>
</feature>
<dbReference type="AlphaFoldDB" id="Q9LJ06"/>
<accession>Q9LJ06</accession>
<proteinExistence type="predicted"/>
<gene>
    <name evidence="2" type="primary">P0499C11.18</name>
</gene>
<protein>
    <submittedName>
        <fullName evidence="2">Uncharacterized protein</fullName>
    </submittedName>
</protein>
<evidence type="ECO:0000313" key="2">
    <source>
        <dbReference type="EMBL" id="BAA90352.1"/>
    </source>
</evidence>
<evidence type="ECO:0000256" key="1">
    <source>
        <dbReference type="SAM" id="MobiDB-lite"/>
    </source>
</evidence>